<comment type="subcellular location">
    <subcellularLocation>
        <location evidence="1">Lipid droplet</location>
    </subcellularLocation>
</comment>
<dbReference type="GO" id="GO:0043476">
    <property type="term" value="P:pigment accumulation"/>
    <property type="evidence" value="ECO:0007669"/>
    <property type="project" value="Ensembl"/>
</dbReference>
<dbReference type="PANTHER" id="PTHR14024:SF48">
    <property type="entry name" value="PERILIPIN 6"/>
    <property type="match status" value="1"/>
</dbReference>
<keyword evidence="6" id="KW-1185">Reference proteome</keyword>
<dbReference type="InterPro" id="IPR004279">
    <property type="entry name" value="Perilipin"/>
</dbReference>
<evidence type="ECO:0000256" key="2">
    <source>
        <dbReference type="ARBA" id="ARBA00006311"/>
    </source>
</evidence>
<dbReference type="KEGG" id="oml:112136528"/>
<accession>A0A3B3BGS2</accession>
<keyword evidence="3" id="KW-0551">Lipid droplet</keyword>
<feature type="region of interest" description="Disordered" evidence="4">
    <location>
        <begin position="462"/>
        <end position="499"/>
    </location>
</feature>
<name>A0A3B3BGS2_ORYME</name>
<dbReference type="OrthoDB" id="376826at2759"/>
<dbReference type="GeneID" id="112136528"/>
<reference evidence="5" key="2">
    <citation type="submission" date="2025-09" db="UniProtKB">
        <authorList>
            <consortium name="Ensembl"/>
        </authorList>
    </citation>
    <scope>IDENTIFICATION</scope>
</reference>
<dbReference type="PANTHER" id="PTHR14024">
    <property type="entry name" value="PERILIPIN"/>
    <property type="match status" value="1"/>
</dbReference>
<dbReference type="Pfam" id="PF03036">
    <property type="entry name" value="Perilipin"/>
    <property type="match status" value="1"/>
</dbReference>
<sequence length="540" mass="60005">MLSFISSSSIGHSSKCRFVSLAAKSQTPFLRSQTILEHLGQSGACFQPQPHSLRSGYKVRSVWSSSALHCFLITGASLMIGTMAARQDHETSALLRVSHLPLVRSLVQSVTSAYSGAKDRYPLLGLMGGVAEVGVRNISEEALRRATPLLESLEPQIEAANSFALVGLDSLEKNFPFLNQSSEEVLTHLKDAFFLTLDDVQMWVVDGLDGALDQVERLAEGVRQAGRQLQETPVGQAAALGLDNILSRVEDATAYYLPLPPTMRREWEMRVQEYEDEDEDEEPGLWTRVRSLLLTLSLQLYYRLSKVREQLQRAVRTLGGAANTVGLTVVLDLTGDLLQYTQNLVVALLYRAESLRDVTMRRIKDRATALAEMRPLQQMRELPDQIQQVLKELQELSKILLQLVINSTPLYKLLEQPSHQEVQDFLNQEDVALDSSSRRSSANSLFLKAMDGRPRRRRSLYSRISQSPGESPNGRRSSLKDGSSLDVPPASEGNALRRPSATELLLAPLKQFVSQSQKAFEYLSPNSLEHTTASAEEGDS</sequence>
<evidence type="ECO:0000256" key="1">
    <source>
        <dbReference type="ARBA" id="ARBA00004502"/>
    </source>
</evidence>
<evidence type="ECO:0000256" key="4">
    <source>
        <dbReference type="SAM" id="MobiDB-lite"/>
    </source>
</evidence>
<dbReference type="GO" id="GO:0019915">
    <property type="term" value="P:lipid storage"/>
    <property type="evidence" value="ECO:0007669"/>
    <property type="project" value="TreeGrafter"/>
</dbReference>
<reference evidence="5" key="1">
    <citation type="submission" date="2025-08" db="UniProtKB">
        <authorList>
            <consortium name="Ensembl"/>
        </authorList>
    </citation>
    <scope>IDENTIFICATION</scope>
</reference>
<dbReference type="AlphaFoldDB" id="A0A3B3BGS2"/>
<proteinExistence type="inferred from homology"/>
<dbReference type="STRING" id="30732.ENSOMEP00000004402"/>
<dbReference type="Ensembl" id="ENSOMET00000009220.1">
    <property type="protein sequence ID" value="ENSOMEP00000004402.1"/>
    <property type="gene ID" value="ENSOMEG00000005348.1"/>
</dbReference>
<comment type="similarity">
    <text evidence="2">Belongs to the perilipin family.</text>
</comment>
<dbReference type="Proteomes" id="UP000261560">
    <property type="component" value="Unplaced"/>
</dbReference>
<evidence type="ECO:0000313" key="5">
    <source>
        <dbReference type="Ensembl" id="ENSOMEP00000004402.1"/>
    </source>
</evidence>
<evidence type="ECO:0000256" key="3">
    <source>
        <dbReference type="ARBA" id="ARBA00022677"/>
    </source>
</evidence>
<dbReference type="GO" id="GO:0005829">
    <property type="term" value="C:cytosol"/>
    <property type="evidence" value="ECO:0007669"/>
    <property type="project" value="TreeGrafter"/>
</dbReference>
<organism evidence="5 6">
    <name type="scientific">Oryzias melastigma</name>
    <name type="common">Marine medaka</name>
    <dbReference type="NCBI Taxonomy" id="30732"/>
    <lineage>
        <taxon>Eukaryota</taxon>
        <taxon>Metazoa</taxon>
        <taxon>Chordata</taxon>
        <taxon>Craniata</taxon>
        <taxon>Vertebrata</taxon>
        <taxon>Euteleostomi</taxon>
        <taxon>Actinopterygii</taxon>
        <taxon>Neopterygii</taxon>
        <taxon>Teleostei</taxon>
        <taxon>Neoteleostei</taxon>
        <taxon>Acanthomorphata</taxon>
        <taxon>Ovalentaria</taxon>
        <taxon>Atherinomorphae</taxon>
        <taxon>Beloniformes</taxon>
        <taxon>Adrianichthyidae</taxon>
        <taxon>Oryziinae</taxon>
        <taxon>Oryzias</taxon>
    </lineage>
</organism>
<dbReference type="PaxDb" id="30732-ENSOMEP00000004402"/>
<dbReference type="GO" id="GO:0005811">
    <property type="term" value="C:lipid droplet"/>
    <property type="evidence" value="ECO:0007669"/>
    <property type="project" value="UniProtKB-SubCell"/>
</dbReference>
<evidence type="ECO:0000313" key="6">
    <source>
        <dbReference type="Proteomes" id="UP000261560"/>
    </source>
</evidence>
<protein>
    <submittedName>
        <fullName evidence="5">Perilipin 6</fullName>
    </submittedName>
</protein>
<dbReference type="CTD" id="794783"/>
<dbReference type="RefSeq" id="XP_024114042.1">
    <property type="nucleotide sequence ID" value="XM_024258274.2"/>
</dbReference>
<dbReference type="GO" id="GO:0010890">
    <property type="term" value="P:positive regulation of triglyceride storage"/>
    <property type="evidence" value="ECO:0007669"/>
    <property type="project" value="TreeGrafter"/>
</dbReference>
<dbReference type="OMA" id="TMRREWE"/>
<dbReference type="GeneTree" id="ENSGT00950000182920"/>